<evidence type="ECO:0000256" key="3">
    <source>
        <dbReference type="ARBA" id="ARBA00022804"/>
    </source>
</evidence>
<organism evidence="8 9">
    <name type="scientific">ssRNA phage SRR7976310_6</name>
    <dbReference type="NCBI Taxonomy" id="2786684"/>
    <lineage>
        <taxon>Viruses</taxon>
        <taxon>Riboviria</taxon>
        <taxon>Orthornavirae</taxon>
        <taxon>Lenarviricota</taxon>
        <taxon>Leviviricetes</taxon>
        <taxon>Norzivirales</taxon>
        <taxon>Fiersviridae</taxon>
        <taxon>Vohsuavirus</taxon>
        <taxon>Vohsuavirus limivicinum</taxon>
    </lineage>
</organism>
<comment type="similarity">
    <text evidence="7">Belongs to the Leviviricetes maturation protein family.</text>
</comment>
<evidence type="ECO:0000256" key="4">
    <source>
        <dbReference type="ARBA" id="ARBA00022844"/>
    </source>
</evidence>
<evidence type="ECO:0000256" key="7">
    <source>
        <dbReference type="ARBA" id="ARBA00035110"/>
    </source>
</evidence>
<keyword evidence="9" id="KW-1185">Reference proteome</keyword>
<comment type="subcellular location">
    <subcellularLocation>
        <location evidence="1">Virion</location>
    </subcellularLocation>
</comment>
<evidence type="ECO:0000256" key="6">
    <source>
        <dbReference type="ARBA" id="ARBA00023296"/>
    </source>
</evidence>
<dbReference type="RefSeq" id="YP_010769988.1">
    <property type="nucleotide sequence ID" value="NC_074128.1"/>
</dbReference>
<dbReference type="GO" id="GO:0039666">
    <property type="term" value="P:virion attachment to host cell pilus"/>
    <property type="evidence" value="ECO:0007669"/>
    <property type="project" value="UniProtKB-KW"/>
</dbReference>
<evidence type="ECO:0000256" key="2">
    <source>
        <dbReference type="ARBA" id="ARBA00022581"/>
    </source>
</evidence>
<dbReference type="GeneID" id="80399165"/>
<dbReference type="InterPro" id="IPR005563">
    <property type="entry name" value="A_protein"/>
</dbReference>
<evidence type="ECO:0000313" key="9">
    <source>
        <dbReference type="Proteomes" id="UP000679568"/>
    </source>
</evidence>
<feature type="non-terminal residue" evidence="8">
    <location>
        <position position="1"/>
    </location>
</feature>
<protein>
    <submittedName>
        <fullName evidence="8">Maturation protein</fullName>
    </submittedName>
</protein>
<evidence type="ECO:0000256" key="1">
    <source>
        <dbReference type="ARBA" id="ARBA00004328"/>
    </source>
</evidence>
<name>A0A8S5KZK6_9VIRU</name>
<gene>
    <name evidence="8" type="primary">SRR7976310_6_1</name>
</gene>
<dbReference type="GO" id="GO:0044423">
    <property type="term" value="C:virion component"/>
    <property type="evidence" value="ECO:0007669"/>
    <property type="project" value="UniProtKB-KW"/>
</dbReference>
<keyword evidence="4" id="KW-0946">Virion</keyword>
<evidence type="ECO:0000313" key="8">
    <source>
        <dbReference type="EMBL" id="DAD51150.1"/>
    </source>
</evidence>
<keyword evidence="6" id="KW-1160">Virus entry into host cell</keyword>
<keyword evidence="2" id="KW-0945">Host-virus interaction</keyword>
<keyword evidence="5" id="KW-1175">Viral attachment to host cell pilus</keyword>
<keyword evidence="3" id="KW-1161">Viral attachment to host cell</keyword>
<sequence>VGSFEESVLSPSHDANLVKGNLMVEYVNSGPRFVAFDSGRNTGVSVTNRVCAQRVTQKPSSNAKGSVITFPDGSTFRKHTSHAISSAWYEDGGASSAEATIINYPWTGNRGTFVTGPGGGADHFLNYVKTSALAGIDIGNTRLPPSIPTGRRNEVVTKALLKMADSSVNLGEGLATFAQTMRMVRDPFVSLVKGMKEVAESRQLRPYLTKTLRDINREGPLNVASRRYLEYVYGWRPLMQDIHDVLMLGKEKAQAPILLKTSVSTDRGGAGPSFSYEDYSTKEVSRYNSVNFSDRVSCTLVARIDPDHAGVRALNQLGLVNPLSLAWELVPFSFVVDWVLPIGSVLQSYTAPAGLKFVTGSVSRRVKASAPYEATTNVFNQAYPSYRAQKVRPGGGTFRYEGYARESMSVWPTTGLWLDIDPFKQDRGLKAAALTVIMLGQNNVRQVRRFR</sequence>
<dbReference type="EMBL" id="BK013735">
    <property type="protein sequence ID" value="DAD51150.1"/>
    <property type="molecule type" value="Genomic_RNA"/>
</dbReference>
<reference evidence="8" key="1">
    <citation type="submission" date="2020-09" db="EMBL/GenBank/DDBJ databases">
        <title>Leviviricetes taxonomy.</title>
        <authorList>
            <person name="Stockdale S.R."/>
            <person name="Callanan J."/>
            <person name="Adriaenssens E.M."/>
            <person name="Kuhn J.H."/>
            <person name="Rumnieks J."/>
            <person name="Shkoporov A."/>
            <person name="Draper L.A."/>
            <person name="Ross P."/>
            <person name="Hill C."/>
        </authorList>
    </citation>
    <scope>NUCLEOTIDE SEQUENCE</scope>
</reference>
<proteinExistence type="inferred from homology"/>
<dbReference type="Pfam" id="PF03863">
    <property type="entry name" value="Phage_mat-A"/>
    <property type="match status" value="1"/>
</dbReference>
<accession>A0A8S5KZK6</accession>
<dbReference type="Proteomes" id="UP000679568">
    <property type="component" value="Segment"/>
</dbReference>
<evidence type="ECO:0000256" key="5">
    <source>
        <dbReference type="ARBA" id="ARBA00023104"/>
    </source>
</evidence>
<dbReference type="KEGG" id="vg:80399165"/>